<dbReference type="InterPro" id="IPR010982">
    <property type="entry name" value="Lambda_DNA-bd_dom_sf"/>
</dbReference>
<proteinExistence type="predicted"/>
<accession>A0ABV5U882</accession>
<reference evidence="2 3" key="1">
    <citation type="submission" date="2024-09" db="EMBL/GenBank/DDBJ databases">
        <authorList>
            <person name="Sun Q."/>
            <person name="Mori K."/>
        </authorList>
    </citation>
    <scope>NUCLEOTIDE SEQUENCE [LARGE SCALE GENOMIC DNA]</scope>
    <source>
        <strain evidence="2 3">JCM 13852</strain>
    </source>
</reference>
<dbReference type="EMBL" id="JBHMBK010000020">
    <property type="protein sequence ID" value="MFB9687613.1"/>
    <property type="molecule type" value="Genomic_DNA"/>
</dbReference>
<dbReference type="PROSITE" id="PS50943">
    <property type="entry name" value="HTH_CROC1"/>
    <property type="match status" value="1"/>
</dbReference>
<keyword evidence="3" id="KW-1185">Reference proteome</keyword>
<comment type="caution">
    <text evidence="2">The sequence shown here is derived from an EMBL/GenBank/DDBJ whole genome shotgun (WGS) entry which is preliminary data.</text>
</comment>
<evidence type="ECO:0000313" key="3">
    <source>
        <dbReference type="Proteomes" id="UP001589535"/>
    </source>
</evidence>
<sequence length="277" mass="30564">MKATSSTPRARTLAAGLRELRESHGMGLRKLARILGFAPQLLSLWEKGLRVPPVAAVALILGFFKVSGEQQKHLLELADSAREPDWITSGSPEIPAPLSGLLECERTATTITNWALNIIPGLLQTADYARTLLSNSNLTIEQADARIKVRLGRQQILTRPDPARLKAMIYETALREPVGGEDIMSDQFDHLLEMSRLPNVSLRIVRSGQGYHPGLLGSFLLYEYHDLPPVIFLEYHGGSAFLSDEHHVATHRRLGKLLSGIALSEEASRDLIAEVAR</sequence>
<name>A0ABV5U882_9PSEU</name>
<dbReference type="Gene3D" id="1.10.260.40">
    <property type="entry name" value="lambda repressor-like DNA-binding domains"/>
    <property type="match status" value="1"/>
</dbReference>
<dbReference type="Proteomes" id="UP001589535">
    <property type="component" value="Unassembled WGS sequence"/>
</dbReference>
<dbReference type="SUPFAM" id="SSF47413">
    <property type="entry name" value="lambda repressor-like DNA-binding domains"/>
    <property type="match status" value="1"/>
</dbReference>
<evidence type="ECO:0000259" key="1">
    <source>
        <dbReference type="PROSITE" id="PS50943"/>
    </source>
</evidence>
<dbReference type="InterPro" id="IPR001387">
    <property type="entry name" value="Cro/C1-type_HTH"/>
</dbReference>
<protein>
    <submittedName>
        <fullName evidence="2">Helix-turn-helix domain-containing protein</fullName>
    </submittedName>
</protein>
<feature type="domain" description="HTH cro/C1-type" evidence="1">
    <location>
        <begin position="17"/>
        <end position="71"/>
    </location>
</feature>
<dbReference type="CDD" id="cd00093">
    <property type="entry name" value="HTH_XRE"/>
    <property type="match status" value="1"/>
</dbReference>
<dbReference type="RefSeq" id="WP_378198287.1">
    <property type="nucleotide sequence ID" value="NZ_JBHMBK010000020.1"/>
</dbReference>
<organism evidence="2 3">
    <name type="scientific">Amycolatopsis plumensis</name>
    <dbReference type="NCBI Taxonomy" id="236508"/>
    <lineage>
        <taxon>Bacteria</taxon>
        <taxon>Bacillati</taxon>
        <taxon>Actinomycetota</taxon>
        <taxon>Actinomycetes</taxon>
        <taxon>Pseudonocardiales</taxon>
        <taxon>Pseudonocardiaceae</taxon>
        <taxon>Amycolatopsis</taxon>
    </lineage>
</organism>
<gene>
    <name evidence="2" type="ORF">ACFFTO_25830</name>
</gene>
<evidence type="ECO:0000313" key="2">
    <source>
        <dbReference type="EMBL" id="MFB9687613.1"/>
    </source>
</evidence>
<dbReference type="Pfam" id="PF19054">
    <property type="entry name" value="DUF5753"/>
    <property type="match status" value="1"/>
</dbReference>
<dbReference type="Pfam" id="PF13560">
    <property type="entry name" value="HTH_31"/>
    <property type="match status" value="1"/>
</dbReference>
<dbReference type="SMART" id="SM00530">
    <property type="entry name" value="HTH_XRE"/>
    <property type="match status" value="1"/>
</dbReference>
<dbReference type="InterPro" id="IPR043917">
    <property type="entry name" value="DUF5753"/>
</dbReference>